<protein>
    <submittedName>
        <fullName evidence="2">Uncharacterized protein</fullName>
    </submittedName>
</protein>
<name>A0A9Q3JV04_9BASI</name>
<evidence type="ECO:0000313" key="3">
    <source>
        <dbReference type="Proteomes" id="UP000765509"/>
    </source>
</evidence>
<dbReference type="EMBL" id="AVOT02082234">
    <property type="protein sequence ID" value="MBW0568232.1"/>
    <property type="molecule type" value="Genomic_DNA"/>
</dbReference>
<keyword evidence="3" id="KW-1185">Reference proteome</keyword>
<organism evidence="2 3">
    <name type="scientific">Austropuccinia psidii MF-1</name>
    <dbReference type="NCBI Taxonomy" id="1389203"/>
    <lineage>
        <taxon>Eukaryota</taxon>
        <taxon>Fungi</taxon>
        <taxon>Dikarya</taxon>
        <taxon>Basidiomycota</taxon>
        <taxon>Pucciniomycotina</taxon>
        <taxon>Pucciniomycetes</taxon>
        <taxon>Pucciniales</taxon>
        <taxon>Sphaerophragmiaceae</taxon>
        <taxon>Austropuccinia</taxon>
    </lineage>
</organism>
<comment type="caution">
    <text evidence="2">The sequence shown here is derived from an EMBL/GenBank/DDBJ whole genome shotgun (WGS) entry which is preliminary data.</text>
</comment>
<evidence type="ECO:0000256" key="1">
    <source>
        <dbReference type="SAM" id="MobiDB-lite"/>
    </source>
</evidence>
<dbReference type="AlphaFoldDB" id="A0A9Q3JV04"/>
<feature type="region of interest" description="Disordered" evidence="1">
    <location>
        <begin position="1"/>
        <end position="22"/>
    </location>
</feature>
<reference evidence="2" key="1">
    <citation type="submission" date="2021-03" db="EMBL/GenBank/DDBJ databases">
        <title>Draft genome sequence of rust myrtle Austropuccinia psidii MF-1, a brazilian biotype.</title>
        <authorList>
            <person name="Quecine M.C."/>
            <person name="Pachon D.M.R."/>
            <person name="Bonatelli M.L."/>
            <person name="Correr F.H."/>
            <person name="Franceschini L.M."/>
            <person name="Leite T.F."/>
            <person name="Margarido G.R.A."/>
            <person name="Almeida C.A."/>
            <person name="Ferrarezi J.A."/>
            <person name="Labate C.A."/>
        </authorList>
    </citation>
    <scope>NUCLEOTIDE SEQUENCE</scope>
    <source>
        <strain evidence="2">MF-1</strain>
    </source>
</reference>
<sequence>MVKPYHQTGEDNFPSRNNSQNPQDILAFEDLPVLVKKIIKARKIRINWNDHGQYLVRFKKLTSDKAKWLNKREYQMVTFTLRDSEPL</sequence>
<evidence type="ECO:0000313" key="2">
    <source>
        <dbReference type="EMBL" id="MBW0568232.1"/>
    </source>
</evidence>
<accession>A0A9Q3JV04</accession>
<gene>
    <name evidence="2" type="ORF">O181_107947</name>
</gene>
<proteinExistence type="predicted"/>
<dbReference type="Proteomes" id="UP000765509">
    <property type="component" value="Unassembled WGS sequence"/>
</dbReference>